<reference evidence="2 3" key="1">
    <citation type="journal article" date="2011" name="Plasmid">
        <title>Streptomyces turgidiscabies Car8 contains a modular pathogenicity island that shares virulence genes with other actinobacterial plant pathogens.</title>
        <authorList>
            <person name="Huguet-Tapia J.C."/>
            <person name="Badger J.H."/>
            <person name="Loria R."/>
            <person name="Pettis G.S."/>
        </authorList>
    </citation>
    <scope>NUCLEOTIDE SEQUENCE [LARGE SCALE GENOMIC DNA]</scope>
    <source>
        <strain evidence="2 3">Car8</strain>
    </source>
</reference>
<dbReference type="AlphaFoldDB" id="L7FAL3"/>
<comment type="caution">
    <text evidence="2">The sequence shown here is derived from an EMBL/GenBank/DDBJ whole genome shotgun (WGS) entry which is preliminary data.</text>
</comment>
<protein>
    <submittedName>
        <fullName evidence="2">Uncharacterized protein</fullName>
    </submittedName>
</protein>
<evidence type="ECO:0000256" key="1">
    <source>
        <dbReference type="SAM" id="MobiDB-lite"/>
    </source>
</evidence>
<feature type="compositionally biased region" description="Pro residues" evidence="1">
    <location>
        <begin position="1"/>
        <end position="11"/>
    </location>
</feature>
<dbReference type="PATRIC" id="fig|698760.3.peg.3563"/>
<accession>L7FAL3</accession>
<name>L7FAL3_STRT8</name>
<gene>
    <name evidence="2" type="ORF">STRTUCAR8_08549</name>
</gene>
<evidence type="ECO:0000313" key="3">
    <source>
        <dbReference type="Proteomes" id="UP000010931"/>
    </source>
</evidence>
<dbReference type="RefSeq" id="WP_006377235.1">
    <property type="nucleotide sequence ID" value="NZ_AEJB01000272.1"/>
</dbReference>
<proteinExistence type="predicted"/>
<organism evidence="2 3">
    <name type="scientific">Streptomyces turgidiscabies (strain Car8)</name>
    <dbReference type="NCBI Taxonomy" id="698760"/>
    <lineage>
        <taxon>Bacteria</taxon>
        <taxon>Bacillati</taxon>
        <taxon>Actinomycetota</taxon>
        <taxon>Actinomycetes</taxon>
        <taxon>Kitasatosporales</taxon>
        <taxon>Streptomycetaceae</taxon>
        <taxon>Streptomyces</taxon>
    </lineage>
</organism>
<dbReference type="Proteomes" id="UP000010931">
    <property type="component" value="Unassembled WGS sequence"/>
</dbReference>
<feature type="region of interest" description="Disordered" evidence="1">
    <location>
        <begin position="1"/>
        <end position="86"/>
    </location>
</feature>
<evidence type="ECO:0000313" key="2">
    <source>
        <dbReference type="EMBL" id="ELP67705.1"/>
    </source>
</evidence>
<keyword evidence="3" id="KW-1185">Reference proteome</keyword>
<sequence>MSQEPDTPPPVRQRNTTPYPYTFAETESGPAYTVLPGETAEHPALLDGWTALDDEPEKQAAEPTPKPSRKRAATADTETSDGGEPQ</sequence>
<dbReference type="EMBL" id="AEJB01000272">
    <property type="protein sequence ID" value="ELP67705.1"/>
    <property type="molecule type" value="Genomic_DNA"/>
</dbReference>